<dbReference type="OrthoDB" id="6223774at2759"/>
<accession>A0A4Z2CT27</accession>
<dbReference type="AlphaFoldDB" id="A0A4Z2CT27"/>
<sequence>MSVKLSLWITITLYVFACQTMNAIKPKLNEFCSRSQINKIRCSIEIMENLLNHCDEAGFTGAYSKRGPEPLWIALINRFIKVETTIKDPKLYSDKICTFVRLLSS</sequence>
<comment type="caution">
    <text evidence="2">The sequence shown here is derived from an EMBL/GenBank/DDBJ whole genome shotgun (WGS) entry which is preliminary data.</text>
</comment>
<proteinExistence type="predicted"/>
<keyword evidence="3" id="KW-1185">Reference proteome</keyword>
<evidence type="ECO:0000313" key="2">
    <source>
        <dbReference type="EMBL" id="TNN07376.1"/>
    </source>
</evidence>
<evidence type="ECO:0000256" key="1">
    <source>
        <dbReference type="SAM" id="SignalP"/>
    </source>
</evidence>
<protein>
    <submittedName>
        <fullName evidence="2">Putative yippee protein isoform 1</fullName>
    </submittedName>
</protein>
<feature type="chain" id="PRO_5021190809" evidence="1">
    <location>
        <begin position="18"/>
        <end position="105"/>
    </location>
</feature>
<evidence type="ECO:0000313" key="3">
    <source>
        <dbReference type="Proteomes" id="UP000311919"/>
    </source>
</evidence>
<name>A0A4Z2CT27_SCHJA</name>
<feature type="signal peptide" evidence="1">
    <location>
        <begin position="1"/>
        <end position="17"/>
    </location>
</feature>
<reference evidence="2 3" key="1">
    <citation type="submission" date="2019-03" db="EMBL/GenBank/DDBJ databases">
        <title>An improved genome assembly of the fluke Schistosoma japonicum.</title>
        <authorList>
            <person name="Hu W."/>
            <person name="Luo F."/>
            <person name="Yin M."/>
            <person name="Mo X."/>
            <person name="Sun C."/>
            <person name="Wu Q."/>
            <person name="Zhu B."/>
            <person name="Xiang M."/>
            <person name="Wang J."/>
            <person name="Wang Y."/>
            <person name="Zhang T."/>
            <person name="Xu B."/>
            <person name="Zheng H."/>
            <person name="Feng Z."/>
        </authorList>
    </citation>
    <scope>NUCLEOTIDE SEQUENCE [LARGE SCALE GENOMIC DNA]</scope>
    <source>
        <strain evidence="2">HuSjv2</strain>
        <tissue evidence="2">Worms</tissue>
    </source>
</reference>
<dbReference type="Proteomes" id="UP000311919">
    <property type="component" value="Unassembled WGS sequence"/>
</dbReference>
<organism evidence="2 3">
    <name type="scientific">Schistosoma japonicum</name>
    <name type="common">Blood fluke</name>
    <dbReference type="NCBI Taxonomy" id="6182"/>
    <lineage>
        <taxon>Eukaryota</taxon>
        <taxon>Metazoa</taxon>
        <taxon>Spiralia</taxon>
        <taxon>Lophotrochozoa</taxon>
        <taxon>Platyhelminthes</taxon>
        <taxon>Trematoda</taxon>
        <taxon>Digenea</taxon>
        <taxon>Strigeidida</taxon>
        <taxon>Schistosomatoidea</taxon>
        <taxon>Schistosomatidae</taxon>
        <taxon>Schistosoma</taxon>
    </lineage>
</organism>
<keyword evidence="1" id="KW-0732">Signal</keyword>
<dbReference type="EMBL" id="SKCS01000432">
    <property type="protein sequence ID" value="TNN07376.1"/>
    <property type="molecule type" value="Genomic_DNA"/>
</dbReference>
<gene>
    <name evidence="2" type="ORF">EWB00_007791</name>
</gene>